<dbReference type="OMA" id="HFIATME"/>
<evidence type="ECO:0000259" key="1">
    <source>
        <dbReference type="Pfam" id="PF00501"/>
    </source>
</evidence>
<reference evidence="3" key="1">
    <citation type="submission" date="2021-08" db="EMBL/GenBank/DDBJ databases">
        <title>Global Aspergillus fumigatus from environmental and clinical sources.</title>
        <authorList>
            <person name="Barber A."/>
            <person name="Sae-Ong T."/>
        </authorList>
    </citation>
    <scope>NUCLEOTIDE SEQUENCE</scope>
    <source>
        <strain evidence="3">NRZ-2016-071</strain>
    </source>
</reference>
<dbReference type="Proteomes" id="UP000813423">
    <property type="component" value="Unassembled WGS sequence"/>
</dbReference>
<dbReference type="PANTHER" id="PTHR24096">
    <property type="entry name" value="LONG-CHAIN-FATTY-ACID--COA LIGASE"/>
    <property type="match status" value="1"/>
</dbReference>
<proteinExistence type="predicted"/>
<dbReference type="Pfam" id="PF13193">
    <property type="entry name" value="AMP-binding_C"/>
    <property type="match status" value="1"/>
</dbReference>
<sequence>MAALAMDRHCGLADIQSGDTALDPYLIAFRSSRCSLESTLSKNRRRTEDTGTHLRYQQTSTAVTNLTVVPVSHLQIHSTGLAASTMIFESKLPLPSVPKTDVFNYIFHQGRRPYPWSRVLYRVDQTGETLTLAELEEKSRRLADALRSEYEIMPKDVVGIFAKDRIQYPIAYFGALAAGATVALIPVQQEMSETDIATRLVQSQVKLLITDSDLLRLAEVSTDLAGAVRLITLDDSPNQLWASLERLLARGRPDADLFRLESEASAEEYDAFLNRTSGSTGNVKSVLTSHAHFIATMEGTIGTIPDNTDPDHDVWLSPLSLGFFINAKLHMGLNILLGIPVVLMNGPLDETTVDVIGRHQVSFLFITPPIAARLARADFQASGVDVRSVKWLLTAGAPMHDNLRQTVSKQFGGVPLDLEWGTSETMLIAIQRDADSRRSGYSGTLVNGMQAKVISRVTGQELGVGEAGEILVRNRLCRFKGYKDNEVANRDFDAEGWFHTGDYGHLDENCNVFIMDRIKELLKVGGGYGTHISAAELETVVFEHPAVASVVVVGIRNDFTQLDEPTAFVILKPEYHHHPNPQLHIHQLERDILHFANQKLTGLRKLTGGVRCLSHFPTTGFKINRRQLKQMGHAAGPEVANGLFPSAVPNYVQSV</sequence>
<feature type="domain" description="AMP-binding enzyme C-terminal" evidence="2">
    <location>
        <begin position="536"/>
        <end position="619"/>
    </location>
</feature>
<dbReference type="SUPFAM" id="SSF56801">
    <property type="entry name" value="Acetyl-CoA synthetase-like"/>
    <property type="match status" value="1"/>
</dbReference>
<dbReference type="Gene3D" id="3.40.50.12780">
    <property type="entry name" value="N-terminal domain of ligase-like"/>
    <property type="match status" value="1"/>
</dbReference>
<feature type="domain" description="AMP-dependent synthetase/ligase" evidence="1">
    <location>
        <begin position="122"/>
        <end position="482"/>
    </location>
</feature>
<protein>
    <submittedName>
        <fullName evidence="3">Uncharacterized protein</fullName>
    </submittedName>
</protein>
<gene>
    <name evidence="3" type="ORF">KXV57_005069</name>
</gene>
<dbReference type="InterPro" id="IPR020845">
    <property type="entry name" value="AMP-binding_CS"/>
</dbReference>
<organism evidence="3 4">
    <name type="scientific">Aspergillus fumigatus</name>
    <name type="common">Neosartorya fumigata</name>
    <dbReference type="NCBI Taxonomy" id="746128"/>
    <lineage>
        <taxon>Eukaryota</taxon>
        <taxon>Fungi</taxon>
        <taxon>Dikarya</taxon>
        <taxon>Ascomycota</taxon>
        <taxon>Pezizomycotina</taxon>
        <taxon>Eurotiomycetes</taxon>
        <taxon>Eurotiomycetidae</taxon>
        <taxon>Eurotiales</taxon>
        <taxon>Aspergillaceae</taxon>
        <taxon>Aspergillus</taxon>
        <taxon>Aspergillus subgen. Fumigati</taxon>
    </lineage>
</organism>
<accession>A0A8H4MU43</accession>
<evidence type="ECO:0000313" key="4">
    <source>
        <dbReference type="Proteomes" id="UP000813423"/>
    </source>
</evidence>
<dbReference type="InterPro" id="IPR000873">
    <property type="entry name" value="AMP-dep_synth/lig_dom"/>
</dbReference>
<dbReference type="Gene3D" id="3.30.300.30">
    <property type="match status" value="1"/>
</dbReference>
<evidence type="ECO:0000313" key="3">
    <source>
        <dbReference type="EMBL" id="KAH1906821.1"/>
    </source>
</evidence>
<evidence type="ECO:0000259" key="2">
    <source>
        <dbReference type="Pfam" id="PF13193"/>
    </source>
</evidence>
<name>A0A8H4MU43_ASPFM</name>
<dbReference type="EMBL" id="JAIBSC010000033">
    <property type="protein sequence ID" value="KAH1906821.1"/>
    <property type="molecule type" value="Genomic_DNA"/>
</dbReference>
<dbReference type="InterPro" id="IPR042099">
    <property type="entry name" value="ANL_N_sf"/>
</dbReference>
<dbReference type="Pfam" id="PF00501">
    <property type="entry name" value="AMP-binding"/>
    <property type="match status" value="1"/>
</dbReference>
<dbReference type="InterPro" id="IPR045851">
    <property type="entry name" value="AMP-bd_C_sf"/>
</dbReference>
<dbReference type="PANTHER" id="PTHR24096:SF422">
    <property type="entry name" value="BCDNA.GH02901"/>
    <property type="match status" value="1"/>
</dbReference>
<dbReference type="PROSITE" id="PS00455">
    <property type="entry name" value="AMP_BINDING"/>
    <property type="match status" value="1"/>
</dbReference>
<comment type="caution">
    <text evidence="3">The sequence shown here is derived from an EMBL/GenBank/DDBJ whole genome shotgun (WGS) entry which is preliminary data.</text>
</comment>
<dbReference type="InterPro" id="IPR025110">
    <property type="entry name" value="AMP-bd_C"/>
</dbReference>
<dbReference type="AlphaFoldDB" id="A0A8H4MU43"/>
<dbReference type="GO" id="GO:0016405">
    <property type="term" value="F:CoA-ligase activity"/>
    <property type="evidence" value="ECO:0007669"/>
    <property type="project" value="TreeGrafter"/>
</dbReference>